<evidence type="ECO:0000256" key="2">
    <source>
        <dbReference type="ARBA" id="ARBA00022801"/>
    </source>
</evidence>
<evidence type="ECO:0000256" key="4">
    <source>
        <dbReference type="ARBA" id="ARBA00048707"/>
    </source>
</evidence>
<protein>
    <recommendedName>
        <fullName evidence="1">peptidyl-tRNA hydrolase</fullName>
        <ecNumber evidence="1">3.1.1.29</ecNumber>
    </recommendedName>
</protein>
<accession>A0A7R8H7N9</accession>
<dbReference type="OrthoDB" id="1733656at2759"/>
<evidence type="ECO:0000313" key="6">
    <source>
        <dbReference type="Proteomes" id="UP000675881"/>
    </source>
</evidence>
<dbReference type="PANTHER" id="PTHR12649:SF11">
    <property type="entry name" value="PEPTIDYL-TRNA HYDROLASE 2, MITOCHONDRIAL"/>
    <property type="match status" value="1"/>
</dbReference>
<sequence length="129" mass="14707">MRRRFVEVFLLGLGTGWIACFQTWKRRLRNASSNSFSDDKMGSDRELTAEARKKGCKMVLVVRNDLKMSKGKVAAQCSHATLDAYKRGKKGGARAKQVIRLWETYGQKKVTLKGDSEEQLLELQKNGYF</sequence>
<dbReference type="InterPro" id="IPR023476">
    <property type="entry name" value="Pep_tRNA_hydro_II_dom_sf"/>
</dbReference>
<dbReference type="SUPFAM" id="SSF102462">
    <property type="entry name" value="Peptidyl-tRNA hydrolase II"/>
    <property type="match status" value="1"/>
</dbReference>
<keyword evidence="2 5" id="KW-0378">Hydrolase</keyword>
<dbReference type="AlphaFoldDB" id="A0A7R8H7N9"/>
<gene>
    <name evidence="5" type="ORF">LSAA_9207</name>
</gene>
<dbReference type="PANTHER" id="PTHR12649">
    <property type="entry name" value="PEPTIDYL-TRNA HYDROLASE 2"/>
    <property type="match status" value="1"/>
</dbReference>
<comment type="similarity">
    <text evidence="3">Belongs to the PTH2 family.</text>
</comment>
<evidence type="ECO:0000256" key="3">
    <source>
        <dbReference type="ARBA" id="ARBA00038050"/>
    </source>
</evidence>
<proteinExistence type="inferred from homology"/>
<dbReference type="InterPro" id="IPR002833">
    <property type="entry name" value="PTH2"/>
</dbReference>
<dbReference type="FunFam" id="3.40.1490.10:FF:000002">
    <property type="entry name" value="Peptidyl-tRNA hydrolase 2, mitochondrial"/>
    <property type="match status" value="1"/>
</dbReference>
<dbReference type="Gene3D" id="3.40.1490.10">
    <property type="entry name" value="Bit1"/>
    <property type="match status" value="1"/>
</dbReference>
<dbReference type="Proteomes" id="UP000675881">
    <property type="component" value="Chromosome 4"/>
</dbReference>
<name>A0A7R8H7N9_LEPSM</name>
<organism evidence="5 6">
    <name type="scientific">Lepeophtheirus salmonis</name>
    <name type="common">Salmon louse</name>
    <name type="synonym">Caligus salmonis</name>
    <dbReference type="NCBI Taxonomy" id="72036"/>
    <lineage>
        <taxon>Eukaryota</taxon>
        <taxon>Metazoa</taxon>
        <taxon>Ecdysozoa</taxon>
        <taxon>Arthropoda</taxon>
        <taxon>Crustacea</taxon>
        <taxon>Multicrustacea</taxon>
        <taxon>Hexanauplia</taxon>
        <taxon>Copepoda</taxon>
        <taxon>Siphonostomatoida</taxon>
        <taxon>Caligidae</taxon>
        <taxon>Lepeophtheirus</taxon>
    </lineage>
</organism>
<dbReference type="EC" id="3.1.1.29" evidence="1"/>
<reference evidence="5" key="1">
    <citation type="submission" date="2021-02" db="EMBL/GenBank/DDBJ databases">
        <authorList>
            <person name="Bekaert M."/>
        </authorList>
    </citation>
    <scope>NUCLEOTIDE SEQUENCE</scope>
    <source>
        <strain evidence="5">IoA-00</strain>
    </source>
</reference>
<evidence type="ECO:0000313" key="5">
    <source>
        <dbReference type="EMBL" id="CAF2914259.1"/>
    </source>
</evidence>
<evidence type="ECO:0000256" key="1">
    <source>
        <dbReference type="ARBA" id="ARBA00013260"/>
    </source>
</evidence>
<dbReference type="Pfam" id="PF01981">
    <property type="entry name" value="PTH2"/>
    <property type="match status" value="1"/>
</dbReference>
<dbReference type="PROSITE" id="PS51257">
    <property type="entry name" value="PROKAR_LIPOPROTEIN"/>
    <property type="match status" value="1"/>
</dbReference>
<dbReference type="GO" id="GO:0004045">
    <property type="term" value="F:peptidyl-tRNA hydrolase activity"/>
    <property type="evidence" value="ECO:0007669"/>
    <property type="project" value="UniProtKB-EC"/>
</dbReference>
<dbReference type="GO" id="GO:0005829">
    <property type="term" value="C:cytosol"/>
    <property type="evidence" value="ECO:0007669"/>
    <property type="project" value="TreeGrafter"/>
</dbReference>
<comment type="catalytic activity">
    <reaction evidence="4">
        <text>an N-acyl-L-alpha-aminoacyl-tRNA + H2O = an N-acyl-L-amino acid + a tRNA + H(+)</text>
        <dbReference type="Rhea" id="RHEA:54448"/>
        <dbReference type="Rhea" id="RHEA-COMP:10123"/>
        <dbReference type="Rhea" id="RHEA-COMP:13883"/>
        <dbReference type="ChEBI" id="CHEBI:15377"/>
        <dbReference type="ChEBI" id="CHEBI:15378"/>
        <dbReference type="ChEBI" id="CHEBI:59874"/>
        <dbReference type="ChEBI" id="CHEBI:78442"/>
        <dbReference type="ChEBI" id="CHEBI:138191"/>
        <dbReference type="EC" id="3.1.1.29"/>
    </reaction>
</comment>
<dbReference type="EMBL" id="HG994583">
    <property type="protein sequence ID" value="CAF2914259.1"/>
    <property type="molecule type" value="Genomic_DNA"/>
</dbReference>
<keyword evidence="6" id="KW-1185">Reference proteome</keyword>